<reference evidence="1 2" key="1">
    <citation type="submission" date="2024-10" db="EMBL/GenBank/DDBJ databases">
        <title>Updated reference genomes for cyclostephanoid diatoms.</title>
        <authorList>
            <person name="Roberts W.R."/>
            <person name="Alverson A.J."/>
        </authorList>
    </citation>
    <scope>NUCLEOTIDE SEQUENCE [LARGE SCALE GENOMIC DNA]</scope>
    <source>
        <strain evidence="1 2">AJA276-08</strain>
    </source>
</reference>
<protein>
    <submittedName>
        <fullName evidence="1">Uncharacterized protein</fullName>
    </submittedName>
</protein>
<dbReference type="EMBL" id="JALLAZ020000987">
    <property type="protein sequence ID" value="KAL3783107.1"/>
    <property type="molecule type" value="Genomic_DNA"/>
</dbReference>
<sequence>MTEDQRHVGGLPTKTLTVAFWETDAFDGHAEGSDGCVDWTAVPKPPRRKWTTRHDYLGCPDSPPTDSVKVHVEL</sequence>
<evidence type="ECO:0000313" key="1">
    <source>
        <dbReference type="EMBL" id="KAL3783107.1"/>
    </source>
</evidence>
<evidence type="ECO:0000313" key="2">
    <source>
        <dbReference type="Proteomes" id="UP001530315"/>
    </source>
</evidence>
<proteinExistence type="predicted"/>
<dbReference type="Proteomes" id="UP001530315">
    <property type="component" value="Unassembled WGS sequence"/>
</dbReference>
<accession>A0ABD3P600</accession>
<organism evidence="1 2">
    <name type="scientific">Stephanodiscus triporus</name>
    <dbReference type="NCBI Taxonomy" id="2934178"/>
    <lineage>
        <taxon>Eukaryota</taxon>
        <taxon>Sar</taxon>
        <taxon>Stramenopiles</taxon>
        <taxon>Ochrophyta</taxon>
        <taxon>Bacillariophyta</taxon>
        <taxon>Coscinodiscophyceae</taxon>
        <taxon>Thalassiosirophycidae</taxon>
        <taxon>Stephanodiscales</taxon>
        <taxon>Stephanodiscaceae</taxon>
        <taxon>Stephanodiscus</taxon>
    </lineage>
</organism>
<comment type="caution">
    <text evidence="1">The sequence shown here is derived from an EMBL/GenBank/DDBJ whole genome shotgun (WGS) entry which is preliminary data.</text>
</comment>
<name>A0ABD3P600_9STRA</name>
<dbReference type="AlphaFoldDB" id="A0ABD3P600"/>
<gene>
    <name evidence="1" type="ORF">ACHAW5_002212</name>
</gene>
<keyword evidence="2" id="KW-1185">Reference proteome</keyword>